<sequence>MDKSQNNTNDRILLIKSLGLPFAITDQGRFIDKAKLIQGTWVMGYDTLIRFFNRKYYTEFETDMDAFFVSNRIKCFDRGNIKIPVWERTELQHVLRYKQYVDLEGCLDEKVCISSTEVREMIKDKDERWKRYVPGEIEELIIKNRMYGYQ</sequence>
<dbReference type="InterPro" id="IPR014729">
    <property type="entry name" value="Rossmann-like_a/b/a_fold"/>
</dbReference>
<dbReference type="Proteomes" id="UP001210925">
    <property type="component" value="Unassembled WGS sequence"/>
</dbReference>
<dbReference type="Gene3D" id="3.40.50.620">
    <property type="entry name" value="HUPs"/>
    <property type="match status" value="1"/>
</dbReference>
<dbReference type="GO" id="GO:0005634">
    <property type="term" value="C:nucleus"/>
    <property type="evidence" value="ECO:0007669"/>
    <property type="project" value="TreeGrafter"/>
</dbReference>
<proteinExistence type="predicted"/>
<dbReference type="PANTHER" id="PTHR31285">
    <property type="entry name" value="NICOTINAMIDE MONONUCLEOTIDE ADENYLYLTRANSFERASE"/>
    <property type="match status" value="1"/>
</dbReference>
<dbReference type="GO" id="GO:0016887">
    <property type="term" value="F:ATP hydrolysis activity"/>
    <property type="evidence" value="ECO:0007669"/>
    <property type="project" value="TreeGrafter"/>
</dbReference>
<protein>
    <submittedName>
        <fullName evidence="1">Uncharacterized protein</fullName>
    </submittedName>
</protein>
<evidence type="ECO:0000313" key="2">
    <source>
        <dbReference type="Proteomes" id="UP001210925"/>
    </source>
</evidence>
<dbReference type="SUPFAM" id="SSF52374">
    <property type="entry name" value="Nucleotidylyl transferase"/>
    <property type="match status" value="1"/>
</dbReference>
<dbReference type="GO" id="GO:0000309">
    <property type="term" value="F:nicotinamide-nucleotide adenylyltransferase activity"/>
    <property type="evidence" value="ECO:0007669"/>
    <property type="project" value="TreeGrafter"/>
</dbReference>
<name>A0AAD5UM07_9FUNG</name>
<reference evidence="1" key="1">
    <citation type="submission" date="2020-05" db="EMBL/GenBank/DDBJ databases">
        <title>Phylogenomic resolution of chytrid fungi.</title>
        <authorList>
            <person name="Stajich J.E."/>
            <person name="Amses K."/>
            <person name="Simmons R."/>
            <person name="Seto K."/>
            <person name="Myers J."/>
            <person name="Bonds A."/>
            <person name="Quandt C.A."/>
            <person name="Barry K."/>
            <person name="Liu P."/>
            <person name="Grigoriev I."/>
            <person name="Longcore J.E."/>
            <person name="James T.Y."/>
        </authorList>
    </citation>
    <scope>NUCLEOTIDE SEQUENCE</scope>
    <source>
        <strain evidence="1">PLAUS21</strain>
    </source>
</reference>
<dbReference type="AlphaFoldDB" id="A0AAD5UM07"/>
<evidence type="ECO:0000313" key="1">
    <source>
        <dbReference type="EMBL" id="KAJ3259548.1"/>
    </source>
</evidence>
<gene>
    <name evidence="1" type="ORF">HK103_002101</name>
</gene>
<organism evidence="1 2">
    <name type="scientific">Boothiomyces macroporosus</name>
    <dbReference type="NCBI Taxonomy" id="261099"/>
    <lineage>
        <taxon>Eukaryota</taxon>
        <taxon>Fungi</taxon>
        <taxon>Fungi incertae sedis</taxon>
        <taxon>Chytridiomycota</taxon>
        <taxon>Chytridiomycota incertae sedis</taxon>
        <taxon>Chytridiomycetes</taxon>
        <taxon>Rhizophydiales</taxon>
        <taxon>Terramycetaceae</taxon>
        <taxon>Boothiomyces</taxon>
    </lineage>
</organism>
<dbReference type="GO" id="GO:0005737">
    <property type="term" value="C:cytoplasm"/>
    <property type="evidence" value="ECO:0007669"/>
    <property type="project" value="TreeGrafter"/>
</dbReference>
<accession>A0AAD5UM07</accession>
<dbReference type="PANTHER" id="PTHR31285:SF0">
    <property type="entry name" value="NICOTINAMIDE MONONUCLEOTIDE ADENYLYLTRANSFERASE"/>
    <property type="match status" value="1"/>
</dbReference>
<comment type="caution">
    <text evidence="1">The sequence shown here is derived from an EMBL/GenBank/DDBJ whole genome shotgun (WGS) entry which is preliminary data.</text>
</comment>
<keyword evidence="2" id="KW-1185">Reference proteome</keyword>
<dbReference type="EMBL" id="JADGKB010000017">
    <property type="protein sequence ID" value="KAJ3259548.1"/>
    <property type="molecule type" value="Genomic_DNA"/>
</dbReference>